<evidence type="ECO:0000313" key="2">
    <source>
        <dbReference type="Proteomes" id="UP001592528"/>
    </source>
</evidence>
<reference evidence="1 2" key="1">
    <citation type="submission" date="2024-09" db="EMBL/GenBank/DDBJ databases">
        <authorList>
            <person name="Lee S.D."/>
        </authorList>
    </citation>
    <scope>NUCLEOTIDE SEQUENCE [LARGE SCALE GENOMIC DNA]</scope>
    <source>
        <strain evidence="1 2">N1-5</strain>
    </source>
</reference>
<gene>
    <name evidence="1" type="ORF">ACEZDJ_31285</name>
</gene>
<sequence length="259" mass="28424">MSGRSNKEIKELADAAEARVQRYLEERGYAFEHEPDLGITKNPDFLVTAAEAKVVLEVKAFDTFGMFETLPVGASVGSRSMEEALKPVRRQISKAAGQLKELADSGMPLVVVLDNPAGRPVPLNSYSVVAAMYGDPEVTGTLGPNGGIEDWRWSAGRNGKLTMDHSYVSAVAVLRREDHGSLWVAQWMDEHRAEYDRDSAEFMQALVEASKEAPVGDEVFFEVFETVSESAVPLPRDVFNGPRDLRWGPTPGRDGLTPV</sequence>
<comment type="caution">
    <text evidence="1">The sequence shown here is derived from an EMBL/GenBank/DDBJ whole genome shotgun (WGS) entry which is preliminary data.</text>
</comment>
<proteinExistence type="predicted"/>
<dbReference type="RefSeq" id="WP_037597657.1">
    <property type="nucleotide sequence ID" value="NZ_JBHEZZ010000023.1"/>
</dbReference>
<accession>A0ABV6UWD9</accession>
<keyword evidence="2" id="KW-1185">Reference proteome</keyword>
<dbReference type="EMBL" id="JBHEZZ010000023">
    <property type="protein sequence ID" value="MFC1405783.1"/>
    <property type="molecule type" value="Genomic_DNA"/>
</dbReference>
<dbReference type="Proteomes" id="UP001592528">
    <property type="component" value="Unassembled WGS sequence"/>
</dbReference>
<name>A0ABV6UWD9_9ACTN</name>
<evidence type="ECO:0008006" key="3">
    <source>
        <dbReference type="Google" id="ProtNLM"/>
    </source>
</evidence>
<organism evidence="1 2">
    <name type="scientific">Streptacidiphilus cavernicola</name>
    <dbReference type="NCBI Taxonomy" id="3342716"/>
    <lineage>
        <taxon>Bacteria</taxon>
        <taxon>Bacillati</taxon>
        <taxon>Actinomycetota</taxon>
        <taxon>Actinomycetes</taxon>
        <taxon>Kitasatosporales</taxon>
        <taxon>Streptomycetaceae</taxon>
        <taxon>Streptacidiphilus</taxon>
    </lineage>
</organism>
<protein>
    <recommendedName>
        <fullName evidence="3">NERD domain-containing protein</fullName>
    </recommendedName>
</protein>
<evidence type="ECO:0000313" key="1">
    <source>
        <dbReference type="EMBL" id="MFC1405783.1"/>
    </source>
</evidence>